<dbReference type="PANTHER" id="PTHR35708:SF3">
    <property type="entry name" value="GB|AAD25831.1"/>
    <property type="match status" value="1"/>
</dbReference>
<proteinExistence type="predicted"/>
<accession>A0A6J0PQM4</accession>
<keyword evidence="2" id="KW-1185">Reference proteome</keyword>
<sequence>MVGTSDQHMGPFFLKHPTVFMALSLLLIFSSYHSNPFSSAFLTLLILAFSASFPLFLAKLRQFCKPNTMEKPPELEVCLQDLPQHEILEENKATQEETGKFPHEELVTNPSLESEDINGGERDEHALLNALVCSDKDVLENPTPSECLDYSLCDDDPLPEHLHQLAECSEGSISDDDNLIEIEIPHGNYVATGESKSQLTPELRGGFLLDFLPETVCRQHGLMELLSEINEEDNLIEIDIARGSIKCSRVGIKA</sequence>
<dbReference type="InParanoid" id="A0A6J0PQM4"/>
<dbReference type="RefSeq" id="XP_019710032.1">
    <property type="nucleotide sequence ID" value="XM_019854473.2"/>
</dbReference>
<dbReference type="RefSeq" id="XP_073103961.1">
    <property type="nucleotide sequence ID" value="XM_073247860.1"/>
</dbReference>
<dbReference type="AlphaFoldDB" id="A0A6J0PQM4"/>
<name>A0A6J0PQM4_ELAGV</name>
<feature type="transmembrane region" description="Helical" evidence="1">
    <location>
        <begin position="12"/>
        <end position="32"/>
    </location>
</feature>
<gene>
    <name evidence="3" type="primary">LOC109506544</name>
</gene>
<dbReference type="FunCoup" id="A0A6J0PQM4">
    <property type="interactions" value="3"/>
</dbReference>
<evidence type="ECO:0000256" key="1">
    <source>
        <dbReference type="SAM" id="Phobius"/>
    </source>
</evidence>
<reference evidence="3" key="1">
    <citation type="submission" date="2025-08" db="UniProtKB">
        <authorList>
            <consortium name="RefSeq"/>
        </authorList>
    </citation>
    <scope>IDENTIFICATION</scope>
</reference>
<dbReference type="OrthoDB" id="784738at2759"/>
<feature type="transmembrane region" description="Helical" evidence="1">
    <location>
        <begin position="38"/>
        <end position="58"/>
    </location>
</feature>
<keyword evidence="1" id="KW-0812">Transmembrane</keyword>
<evidence type="ECO:0000313" key="3">
    <source>
        <dbReference type="RefSeq" id="XP_019710032.1"/>
    </source>
</evidence>
<evidence type="ECO:0000313" key="2">
    <source>
        <dbReference type="Proteomes" id="UP000504607"/>
    </source>
</evidence>
<dbReference type="PANTHER" id="PTHR35708">
    <property type="entry name" value="GB|AAD25831.1"/>
    <property type="match status" value="1"/>
</dbReference>
<dbReference type="RefSeq" id="XP_073103962.1">
    <property type="nucleotide sequence ID" value="XM_073247861.1"/>
</dbReference>
<organism evidence="2 3">
    <name type="scientific">Elaeis guineensis var. tenera</name>
    <name type="common">Oil palm</name>
    <dbReference type="NCBI Taxonomy" id="51953"/>
    <lineage>
        <taxon>Eukaryota</taxon>
        <taxon>Viridiplantae</taxon>
        <taxon>Streptophyta</taxon>
        <taxon>Embryophyta</taxon>
        <taxon>Tracheophyta</taxon>
        <taxon>Spermatophyta</taxon>
        <taxon>Magnoliopsida</taxon>
        <taxon>Liliopsida</taxon>
        <taxon>Arecaceae</taxon>
        <taxon>Arecoideae</taxon>
        <taxon>Cocoseae</taxon>
        <taxon>Elaeidinae</taxon>
        <taxon>Elaeis</taxon>
    </lineage>
</organism>
<dbReference type="GeneID" id="109506544"/>
<dbReference type="RefSeq" id="XP_073103960.1">
    <property type="nucleotide sequence ID" value="XM_073247859.1"/>
</dbReference>
<dbReference type="Proteomes" id="UP000504607">
    <property type="component" value="Chromosome 13"/>
</dbReference>
<protein>
    <submittedName>
        <fullName evidence="3">Uncharacterized protein LOC109506544</fullName>
    </submittedName>
</protein>
<keyword evidence="1" id="KW-0472">Membrane</keyword>
<keyword evidence="1" id="KW-1133">Transmembrane helix</keyword>